<feature type="compositionally biased region" description="Basic and acidic residues" evidence="1">
    <location>
        <begin position="53"/>
        <end position="66"/>
    </location>
</feature>
<evidence type="ECO:0000313" key="2">
    <source>
        <dbReference type="EMBL" id="CAI6339780.1"/>
    </source>
</evidence>
<comment type="caution">
    <text evidence="2">The sequence shown here is derived from an EMBL/GenBank/DDBJ whole genome shotgun (WGS) entry which is preliminary data.</text>
</comment>
<dbReference type="Proteomes" id="UP001152607">
    <property type="component" value="Unassembled WGS sequence"/>
</dbReference>
<sequence length="120" mass="13403">MLRRTITSVISKTKPTATAIQTFSTVEDPRNKARTQQIVEQAQNPSESPAYKTIKEKTGQDQDAVKRSQMVGLAQQSHANGTVVKEQQPSPHTEPWSPHDGLLDRSATMITIPSVWPHMW</sequence>
<feature type="region of interest" description="Disordered" evidence="1">
    <location>
        <begin position="41"/>
        <end position="105"/>
    </location>
</feature>
<name>A0A9W4UPJ9_9PLEO</name>
<dbReference type="EMBL" id="CAOQHR010000009">
    <property type="protein sequence ID" value="CAI6339780.1"/>
    <property type="molecule type" value="Genomic_DNA"/>
</dbReference>
<proteinExistence type="predicted"/>
<evidence type="ECO:0000256" key="1">
    <source>
        <dbReference type="SAM" id="MobiDB-lite"/>
    </source>
</evidence>
<organism evidence="2 3">
    <name type="scientific">Periconia digitata</name>
    <dbReference type="NCBI Taxonomy" id="1303443"/>
    <lineage>
        <taxon>Eukaryota</taxon>
        <taxon>Fungi</taxon>
        <taxon>Dikarya</taxon>
        <taxon>Ascomycota</taxon>
        <taxon>Pezizomycotina</taxon>
        <taxon>Dothideomycetes</taxon>
        <taxon>Pleosporomycetidae</taxon>
        <taxon>Pleosporales</taxon>
        <taxon>Massarineae</taxon>
        <taxon>Periconiaceae</taxon>
        <taxon>Periconia</taxon>
    </lineage>
</organism>
<dbReference type="AlphaFoldDB" id="A0A9W4UPJ9"/>
<accession>A0A9W4UPJ9</accession>
<gene>
    <name evidence="2" type="ORF">PDIGIT_LOCUS12944</name>
</gene>
<keyword evidence="3" id="KW-1185">Reference proteome</keyword>
<reference evidence="2" key="1">
    <citation type="submission" date="2023-01" db="EMBL/GenBank/DDBJ databases">
        <authorList>
            <person name="Van Ghelder C."/>
            <person name="Rancurel C."/>
        </authorList>
    </citation>
    <scope>NUCLEOTIDE SEQUENCE</scope>
    <source>
        <strain evidence="2">CNCM I-4278</strain>
    </source>
</reference>
<protein>
    <submittedName>
        <fullName evidence="2">Uncharacterized protein</fullName>
    </submittedName>
</protein>
<evidence type="ECO:0000313" key="3">
    <source>
        <dbReference type="Proteomes" id="UP001152607"/>
    </source>
</evidence>
<feature type="compositionally biased region" description="Polar residues" evidence="1">
    <location>
        <begin position="74"/>
        <end position="91"/>
    </location>
</feature>